<dbReference type="NCBIfam" id="NF010052">
    <property type="entry name" value="PRK13529.1"/>
    <property type="match status" value="1"/>
</dbReference>
<proteinExistence type="inferred from homology"/>
<dbReference type="InterPro" id="IPR036291">
    <property type="entry name" value="NAD(P)-bd_dom_sf"/>
</dbReference>
<dbReference type="PANTHER" id="PTHR23406">
    <property type="entry name" value="MALIC ENZYME-RELATED"/>
    <property type="match status" value="1"/>
</dbReference>
<evidence type="ECO:0000256" key="1">
    <source>
        <dbReference type="ARBA" id="ARBA00001936"/>
    </source>
</evidence>
<sequence length="270" mass="30830">KIHKRYHRLGKTLEIYTSCKQFDSKNYELMKKEVDIARYNFLRDLQDRNELLFYAFAYEHMEDVIPIIYTPTVGEAVLRYSRDSARFRGVFLSPIDVDTASAVFDQFRFRRPTIAVVTDNQGILGIGDQGVGGMNIPIGKLALYVLGAGIRPWETLPINLDVGTDNKDDLEDLYYLGYKSGRIQGQEYEEFFDKFIDVIIEKFPGILIQWEDFSRQKAFSILDKYRDKVLSFNDDIQGTGAVGLAGILNGLKISNADLKDQRYVIYGAGA</sequence>
<feature type="non-terminal residue" evidence="6">
    <location>
        <position position="1"/>
    </location>
</feature>
<keyword evidence="3" id="KW-0479">Metal-binding</keyword>
<dbReference type="SMART" id="SM01274">
    <property type="entry name" value="malic"/>
    <property type="match status" value="1"/>
</dbReference>
<dbReference type="Gene3D" id="3.40.50.10380">
    <property type="entry name" value="Malic enzyme, N-terminal domain"/>
    <property type="match status" value="1"/>
</dbReference>
<dbReference type="SUPFAM" id="SSF51735">
    <property type="entry name" value="NAD(P)-binding Rossmann-fold domains"/>
    <property type="match status" value="1"/>
</dbReference>
<dbReference type="EMBL" id="BARW01021317">
    <property type="protein sequence ID" value="GAJ01388.1"/>
    <property type="molecule type" value="Genomic_DNA"/>
</dbReference>
<dbReference type="GO" id="GO:0046872">
    <property type="term" value="F:metal ion binding"/>
    <property type="evidence" value="ECO:0007669"/>
    <property type="project" value="UniProtKB-KW"/>
</dbReference>
<dbReference type="GO" id="GO:0006108">
    <property type="term" value="P:malate metabolic process"/>
    <property type="evidence" value="ECO:0007669"/>
    <property type="project" value="TreeGrafter"/>
</dbReference>
<dbReference type="InterPro" id="IPR001891">
    <property type="entry name" value="Malic_OxRdtase"/>
</dbReference>
<dbReference type="GO" id="GO:0004470">
    <property type="term" value="F:malic enzyme activity"/>
    <property type="evidence" value="ECO:0007669"/>
    <property type="project" value="InterPro"/>
</dbReference>
<evidence type="ECO:0000313" key="6">
    <source>
        <dbReference type="EMBL" id="GAJ01388.1"/>
    </source>
</evidence>
<comment type="cofactor">
    <cofactor evidence="1">
        <name>Mn(2+)</name>
        <dbReference type="ChEBI" id="CHEBI:29035"/>
    </cofactor>
</comment>
<name>X1T7Q3_9ZZZZ</name>
<evidence type="ECO:0000256" key="2">
    <source>
        <dbReference type="ARBA" id="ARBA00008785"/>
    </source>
</evidence>
<dbReference type="InterPro" id="IPR012301">
    <property type="entry name" value="Malic_N_dom"/>
</dbReference>
<dbReference type="PRINTS" id="PR00072">
    <property type="entry name" value="MALOXRDTASE"/>
</dbReference>
<feature type="non-terminal residue" evidence="6">
    <location>
        <position position="270"/>
    </location>
</feature>
<dbReference type="PROSITE" id="PS00331">
    <property type="entry name" value="MALIC_ENZYMES"/>
    <property type="match status" value="1"/>
</dbReference>
<accession>X1T7Q3</accession>
<dbReference type="PANTHER" id="PTHR23406:SF34">
    <property type="entry name" value="NAD-DEPENDENT MALIC ENZYME, MITOCHONDRIAL"/>
    <property type="match status" value="1"/>
</dbReference>
<protein>
    <recommendedName>
        <fullName evidence="5">Malic enzyme N-terminal domain-containing protein</fullName>
    </recommendedName>
</protein>
<evidence type="ECO:0000256" key="4">
    <source>
        <dbReference type="ARBA" id="ARBA00023027"/>
    </source>
</evidence>
<dbReference type="GO" id="GO:0051287">
    <property type="term" value="F:NAD binding"/>
    <property type="evidence" value="ECO:0007669"/>
    <property type="project" value="InterPro"/>
</dbReference>
<comment type="caution">
    <text evidence="6">The sequence shown here is derived from an EMBL/GenBank/DDBJ whole genome shotgun (WGS) entry which is preliminary data.</text>
</comment>
<keyword evidence="4" id="KW-0520">NAD</keyword>
<evidence type="ECO:0000259" key="5">
    <source>
        <dbReference type="SMART" id="SM01274"/>
    </source>
</evidence>
<dbReference type="InterPro" id="IPR037062">
    <property type="entry name" value="Malic_N_dom_sf"/>
</dbReference>
<evidence type="ECO:0000256" key="3">
    <source>
        <dbReference type="ARBA" id="ARBA00022723"/>
    </source>
</evidence>
<dbReference type="SUPFAM" id="SSF53223">
    <property type="entry name" value="Aminoacid dehydrogenase-like, N-terminal domain"/>
    <property type="match status" value="1"/>
</dbReference>
<dbReference type="Pfam" id="PF03949">
    <property type="entry name" value="Malic_M"/>
    <property type="match status" value="1"/>
</dbReference>
<gene>
    <name evidence="6" type="ORF">S12H4_35833</name>
</gene>
<organism evidence="6">
    <name type="scientific">marine sediment metagenome</name>
    <dbReference type="NCBI Taxonomy" id="412755"/>
    <lineage>
        <taxon>unclassified sequences</taxon>
        <taxon>metagenomes</taxon>
        <taxon>ecological metagenomes</taxon>
    </lineage>
</organism>
<dbReference type="Pfam" id="PF00390">
    <property type="entry name" value="malic"/>
    <property type="match status" value="1"/>
</dbReference>
<dbReference type="InterPro" id="IPR012302">
    <property type="entry name" value="Malic_NAD-bd"/>
</dbReference>
<dbReference type="InterPro" id="IPR015884">
    <property type="entry name" value="Malic_enzyme_CS"/>
</dbReference>
<dbReference type="Gene3D" id="3.40.50.720">
    <property type="entry name" value="NAD(P)-binding Rossmann-like Domain"/>
    <property type="match status" value="1"/>
</dbReference>
<dbReference type="InterPro" id="IPR046346">
    <property type="entry name" value="Aminoacid_DH-like_N_sf"/>
</dbReference>
<comment type="similarity">
    <text evidence="2">Belongs to the malic enzymes family.</text>
</comment>
<dbReference type="PIRSF" id="PIRSF000106">
    <property type="entry name" value="ME"/>
    <property type="match status" value="1"/>
</dbReference>
<dbReference type="AlphaFoldDB" id="X1T7Q3"/>
<dbReference type="GO" id="GO:0016616">
    <property type="term" value="F:oxidoreductase activity, acting on the CH-OH group of donors, NAD or NADP as acceptor"/>
    <property type="evidence" value="ECO:0007669"/>
    <property type="project" value="InterPro"/>
</dbReference>
<feature type="domain" description="Malic enzyme N-terminal" evidence="5">
    <location>
        <begin position="46"/>
        <end position="226"/>
    </location>
</feature>
<reference evidence="6" key="1">
    <citation type="journal article" date="2014" name="Front. Microbiol.">
        <title>High frequency of phylogenetically diverse reductive dehalogenase-homologous genes in deep subseafloor sedimentary metagenomes.</title>
        <authorList>
            <person name="Kawai M."/>
            <person name="Futagami T."/>
            <person name="Toyoda A."/>
            <person name="Takaki Y."/>
            <person name="Nishi S."/>
            <person name="Hori S."/>
            <person name="Arai W."/>
            <person name="Tsubouchi T."/>
            <person name="Morono Y."/>
            <person name="Uchiyama I."/>
            <person name="Ito T."/>
            <person name="Fujiyama A."/>
            <person name="Inagaki F."/>
            <person name="Takami H."/>
        </authorList>
    </citation>
    <scope>NUCLEOTIDE SEQUENCE</scope>
    <source>
        <strain evidence="6">Expedition CK06-06</strain>
    </source>
</reference>